<feature type="region of interest" description="Disordered" evidence="1">
    <location>
        <begin position="1"/>
        <end position="62"/>
    </location>
</feature>
<dbReference type="EMBL" id="JAMKOV010000005">
    <property type="protein sequence ID" value="KAI8039857.1"/>
    <property type="molecule type" value="Genomic_DNA"/>
</dbReference>
<accession>A0A9Q0BPD7</accession>
<feature type="compositionally biased region" description="Basic residues" evidence="1">
    <location>
        <begin position="51"/>
        <end position="62"/>
    </location>
</feature>
<evidence type="ECO:0000256" key="1">
    <source>
        <dbReference type="SAM" id="MobiDB-lite"/>
    </source>
</evidence>
<evidence type="ECO:0000313" key="2">
    <source>
        <dbReference type="EMBL" id="KAI8039857.1"/>
    </source>
</evidence>
<dbReference type="Proteomes" id="UP001059596">
    <property type="component" value="Unassembled WGS sequence"/>
</dbReference>
<proteinExistence type="predicted"/>
<gene>
    <name evidence="2" type="ORF">M5D96_007282</name>
</gene>
<protein>
    <submittedName>
        <fullName evidence="2">Uncharacterized protein</fullName>
    </submittedName>
</protein>
<organism evidence="2 3">
    <name type="scientific">Drosophila gunungcola</name>
    <name type="common">fruit fly</name>
    <dbReference type="NCBI Taxonomy" id="103775"/>
    <lineage>
        <taxon>Eukaryota</taxon>
        <taxon>Metazoa</taxon>
        <taxon>Ecdysozoa</taxon>
        <taxon>Arthropoda</taxon>
        <taxon>Hexapoda</taxon>
        <taxon>Insecta</taxon>
        <taxon>Pterygota</taxon>
        <taxon>Neoptera</taxon>
        <taxon>Endopterygota</taxon>
        <taxon>Diptera</taxon>
        <taxon>Brachycera</taxon>
        <taxon>Muscomorpha</taxon>
        <taxon>Ephydroidea</taxon>
        <taxon>Drosophilidae</taxon>
        <taxon>Drosophila</taxon>
        <taxon>Sophophora</taxon>
    </lineage>
</organism>
<sequence>MSEKSKEDLKRSAPEDEEESQNGTAPEKEAEGEEDAWIGPMPSEQSAPVPAKKKKGKTNSMD</sequence>
<comment type="caution">
    <text evidence="2">The sequence shown here is derived from an EMBL/GenBank/DDBJ whole genome shotgun (WGS) entry which is preliminary data.</text>
</comment>
<feature type="compositionally biased region" description="Basic and acidic residues" evidence="1">
    <location>
        <begin position="1"/>
        <end position="14"/>
    </location>
</feature>
<name>A0A9Q0BPD7_9MUSC</name>
<dbReference type="AlphaFoldDB" id="A0A9Q0BPD7"/>
<reference evidence="2" key="1">
    <citation type="journal article" date="2023" name="Genome Biol. Evol.">
        <title>Long-read-based Genome Assembly of Drosophila gunungcola Reveals Fewer Chemosensory Genes in Flower-breeding Species.</title>
        <authorList>
            <person name="Negi A."/>
            <person name="Liao B.Y."/>
            <person name="Yeh S.D."/>
        </authorList>
    </citation>
    <scope>NUCLEOTIDE SEQUENCE</scope>
    <source>
        <strain evidence="2">Sukarami</strain>
    </source>
</reference>
<evidence type="ECO:0000313" key="3">
    <source>
        <dbReference type="Proteomes" id="UP001059596"/>
    </source>
</evidence>
<keyword evidence="3" id="KW-1185">Reference proteome</keyword>